<protein>
    <submittedName>
        <fullName evidence="9">Amino acid transporter AVT1I-like</fullName>
    </submittedName>
</protein>
<reference evidence="8" key="1">
    <citation type="journal article" date="2025" name="Foods">
        <title>Unveiling the Microbial Signatures of Arabica Coffee Cherries: Insights into Ripeness Specific Diversity, Functional Traits, and Implications for Quality and Safety.</title>
        <authorList>
            <consortium name="RefSeq"/>
            <person name="Tenea G.N."/>
            <person name="Cifuentes V."/>
            <person name="Reyes P."/>
            <person name="Cevallos-Vallejos M."/>
        </authorList>
    </citation>
    <scope>NUCLEOTIDE SEQUENCE [LARGE SCALE GENOMIC DNA]</scope>
</reference>
<feature type="transmembrane region" description="Helical" evidence="6">
    <location>
        <begin position="20"/>
        <end position="38"/>
    </location>
</feature>
<name>A0A6P6TEE8_COFAR</name>
<feature type="transmembrane region" description="Helical" evidence="6">
    <location>
        <begin position="199"/>
        <end position="220"/>
    </location>
</feature>
<keyword evidence="3" id="KW-0813">Transport</keyword>
<keyword evidence="3" id="KW-0029">Amino-acid transport</keyword>
<evidence type="ECO:0000259" key="7">
    <source>
        <dbReference type="Pfam" id="PF01490"/>
    </source>
</evidence>
<organism evidence="8 9">
    <name type="scientific">Coffea arabica</name>
    <name type="common">Arabian coffee</name>
    <dbReference type="NCBI Taxonomy" id="13443"/>
    <lineage>
        <taxon>Eukaryota</taxon>
        <taxon>Viridiplantae</taxon>
        <taxon>Streptophyta</taxon>
        <taxon>Embryophyta</taxon>
        <taxon>Tracheophyta</taxon>
        <taxon>Spermatophyta</taxon>
        <taxon>Magnoliopsida</taxon>
        <taxon>eudicotyledons</taxon>
        <taxon>Gunneridae</taxon>
        <taxon>Pentapetalae</taxon>
        <taxon>asterids</taxon>
        <taxon>lamiids</taxon>
        <taxon>Gentianales</taxon>
        <taxon>Rubiaceae</taxon>
        <taxon>Ixoroideae</taxon>
        <taxon>Gardenieae complex</taxon>
        <taxon>Bertiereae - Coffeeae clade</taxon>
        <taxon>Coffeeae</taxon>
        <taxon>Coffea</taxon>
    </lineage>
</organism>
<feature type="transmembrane region" description="Helical" evidence="6">
    <location>
        <begin position="341"/>
        <end position="360"/>
    </location>
</feature>
<feature type="transmembrane region" description="Helical" evidence="6">
    <location>
        <begin position="372"/>
        <end position="394"/>
    </location>
</feature>
<evidence type="ECO:0000313" key="8">
    <source>
        <dbReference type="Proteomes" id="UP001652660"/>
    </source>
</evidence>
<gene>
    <name evidence="9" type="primary">LOC113700546</name>
</gene>
<dbReference type="GO" id="GO:0005774">
    <property type="term" value="C:vacuolar membrane"/>
    <property type="evidence" value="ECO:0007669"/>
    <property type="project" value="TreeGrafter"/>
</dbReference>
<proteinExistence type="predicted"/>
<keyword evidence="4 6" id="KW-1133">Transmembrane helix</keyword>
<dbReference type="GO" id="GO:0015179">
    <property type="term" value="F:L-amino acid transmembrane transporter activity"/>
    <property type="evidence" value="ECO:0007669"/>
    <property type="project" value="TreeGrafter"/>
</dbReference>
<dbReference type="InterPro" id="IPR013057">
    <property type="entry name" value="AA_transpt_TM"/>
</dbReference>
<dbReference type="PANTHER" id="PTHR22950">
    <property type="entry name" value="AMINO ACID TRANSPORTER"/>
    <property type="match status" value="1"/>
</dbReference>
<keyword evidence="8" id="KW-1185">Reference proteome</keyword>
<feature type="domain" description="Amino acid transporter transmembrane" evidence="7">
    <location>
        <begin position="12"/>
        <end position="394"/>
    </location>
</feature>
<evidence type="ECO:0000313" key="9">
    <source>
        <dbReference type="RefSeq" id="XP_027076823.1"/>
    </source>
</evidence>
<evidence type="ECO:0000256" key="3">
    <source>
        <dbReference type="ARBA" id="ARBA00022970"/>
    </source>
</evidence>
<evidence type="ECO:0000256" key="2">
    <source>
        <dbReference type="ARBA" id="ARBA00022692"/>
    </source>
</evidence>
<feature type="transmembrane region" description="Helical" evidence="6">
    <location>
        <begin position="232"/>
        <end position="256"/>
    </location>
</feature>
<dbReference type="GeneID" id="113700546"/>
<feature type="transmembrane region" description="Helical" evidence="6">
    <location>
        <begin position="44"/>
        <end position="63"/>
    </location>
</feature>
<dbReference type="Pfam" id="PF01490">
    <property type="entry name" value="Aa_trans"/>
    <property type="match status" value="1"/>
</dbReference>
<reference evidence="9" key="2">
    <citation type="submission" date="2025-08" db="UniProtKB">
        <authorList>
            <consortium name="RefSeq"/>
        </authorList>
    </citation>
    <scope>IDENTIFICATION</scope>
    <source>
        <tissue evidence="9">Leaves</tissue>
    </source>
</reference>
<evidence type="ECO:0000256" key="4">
    <source>
        <dbReference type="ARBA" id="ARBA00022989"/>
    </source>
</evidence>
<dbReference type="Proteomes" id="UP001652660">
    <property type="component" value="Chromosome 7e"/>
</dbReference>
<dbReference type="OrthoDB" id="655540at2759"/>
<evidence type="ECO:0000256" key="1">
    <source>
        <dbReference type="ARBA" id="ARBA00004141"/>
    </source>
</evidence>
<feature type="transmembrane region" description="Helical" evidence="6">
    <location>
        <begin position="315"/>
        <end position="335"/>
    </location>
</feature>
<feature type="transmembrane region" description="Helical" evidence="6">
    <location>
        <begin position="91"/>
        <end position="112"/>
    </location>
</feature>
<dbReference type="AlphaFoldDB" id="A0A6P6TEE8"/>
<accession>A0A6P6TEE8</accession>
<evidence type="ECO:0000256" key="5">
    <source>
        <dbReference type="ARBA" id="ARBA00023136"/>
    </source>
</evidence>
<dbReference type="RefSeq" id="XP_027076823.1">
    <property type="nucleotide sequence ID" value="XM_027221022.1"/>
</dbReference>
<keyword evidence="2 6" id="KW-0812">Transmembrane</keyword>
<comment type="subcellular location">
    <subcellularLocation>
        <location evidence="1">Membrane</location>
        <topology evidence="1">Multi-pass membrane protein</topology>
    </subcellularLocation>
</comment>
<dbReference type="PANTHER" id="PTHR22950:SF698">
    <property type="entry name" value="AMINO ACID TRANSPORTER TRANSMEMBRANE DOMAIN-CONTAINING PROTEIN"/>
    <property type="match status" value="1"/>
</dbReference>
<feature type="transmembrane region" description="Helical" evidence="6">
    <location>
        <begin position="158"/>
        <end position="179"/>
    </location>
</feature>
<keyword evidence="5 6" id="KW-0472">Membrane</keyword>
<evidence type="ECO:0000256" key="6">
    <source>
        <dbReference type="SAM" id="Phobius"/>
    </source>
</evidence>
<sequence length="402" mass="43853">MEMASVTAGDGQSTCMQSCYNMIAAFLGVGILTLPYALSIAGWLGLLLFIAVAMVCCRTALLLERCMRGNESDAQSYGDMGYKAFGRSGRIVASLIGSIELYLSSISLLLLVSENLNYLFPHTVFYLGHLKLGEKKLFTVCTALVMLPTLFSTNVTKLSFISGLGTLGIFVIILAMLWVGGTSGYGFQDRAKVVSWKGISISTSLFLTCFGGHSVLPTLYNSMKNKQQFTKVLLLSFSCNSIVYLIVAVGGYLIFGGETCPQITLNFPKRELGSKIALYTSLVIPLSRYPLLISPVADAIEDGLPKQYKKQLIRIVIRFILLIITTLIACFFPYFESLMAIVGSFSVVLTSLLFPCCCYLKLRGGEKFNVKFIEILGIIVFGIMTGVTGLYFVVFDLVHGAG</sequence>